<evidence type="ECO:0000256" key="6">
    <source>
        <dbReference type="ARBA" id="ARBA00035188"/>
    </source>
</evidence>
<dbReference type="PANTHER" id="PTHR21396">
    <property type="entry name" value="39S RIBOSOMAL PROTEIN L43"/>
    <property type="match status" value="1"/>
</dbReference>
<evidence type="ECO:0000259" key="7">
    <source>
        <dbReference type="SMART" id="SM00916"/>
    </source>
</evidence>
<evidence type="ECO:0000256" key="2">
    <source>
        <dbReference type="ARBA" id="ARBA00006073"/>
    </source>
</evidence>
<keyword evidence="4" id="KW-0496">Mitochondrion</keyword>
<sequence>MSSATRTSAYLKNILQNGVGRYVCQLQRVTFQFCKSRGDSKGIRDFIETHLVDFAKQNAGVAVYVQPRRHRRPYVIAEYLNGAKVDFCVHEQNADEVSRWLEHLRTRCGVQIQRLRKQHHTDHPSIQGQWTPFVNLPTELNTTQFPSENLSRAIQRQPTATQKILDMAAKQQAASGDQGSENKPV</sequence>
<dbReference type="Pfam" id="PF05047">
    <property type="entry name" value="L51_S25_CI-B8"/>
    <property type="match status" value="1"/>
</dbReference>
<dbReference type="SUPFAM" id="SSF52833">
    <property type="entry name" value="Thioredoxin-like"/>
    <property type="match status" value="1"/>
</dbReference>
<evidence type="ECO:0000313" key="9">
    <source>
        <dbReference type="RefSeq" id="XP_014661560.1"/>
    </source>
</evidence>
<comment type="subcellular location">
    <subcellularLocation>
        <location evidence="1">Mitochondrion</location>
    </subcellularLocation>
</comment>
<keyword evidence="8" id="KW-1185">Reference proteome</keyword>
<dbReference type="Gene3D" id="3.40.30.10">
    <property type="entry name" value="Glutaredoxin"/>
    <property type="match status" value="1"/>
</dbReference>
<dbReference type="PANTHER" id="PTHR21396:SF2">
    <property type="entry name" value="LARGE RIBOSOMAL SUBUNIT PROTEIN ML43"/>
    <property type="match status" value="1"/>
</dbReference>
<dbReference type="InterPro" id="IPR039927">
    <property type="entry name" value="Ribosomal_mL43"/>
</dbReference>
<protein>
    <recommendedName>
        <fullName evidence="6">Large ribosomal subunit protein mL43</fullName>
    </recommendedName>
</protein>
<evidence type="ECO:0000313" key="8">
    <source>
        <dbReference type="Proteomes" id="UP000695022"/>
    </source>
</evidence>
<reference evidence="9" key="1">
    <citation type="submission" date="2025-08" db="UniProtKB">
        <authorList>
            <consortium name="RefSeq"/>
        </authorList>
    </citation>
    <scope>IDENTIFICATION</scope>
</reference>
<evidence type="ECO:0000256" key="3">
    <source>
        <dbReference type="ARBA" id="ARBA00022980"/>
    </source>
</evidence>
<keyword evidence="3" id="KW-0689">Ribosomal protein</keyword>
<keyword evidence="5" id="KW-0687">Ribonucleoprotein</keyword>
<dbReference type="InterPro" id="IPR036249">
    <property type="entry name" value="Thioredoxin-like_sf"/>
</dbReference>
<feature type="domain" description="Ribosomal protein/NADH dehydrogenase" evidence="7">
    <location>
        <begin position="35"/>
        <end position="108"/>
    </location>
</feature>
<gene>
    <name evidence="9" type="primary">LOC106804753</name>
</gene>
<accession>A0ABM1DNN9</accession>
<dbReference type="Proteomes" id="UP000695022">
    <property type="component" value="Unplaced"/>
</dbReference>
<name>A0ABM1DNN9_PRICU</name>
<dbReference type="GeneID" id="106804753"/>
<comment type="similarity">
    <text evidence="2">Belongs to the mitochondrion-specific ribosomal protein mL43 family.</text>
</comment>
<dbReference type="InterPro" id="IPR007741">
    <property type="entry name" value="Ribosomal_mL43/mS25/NADH_DH"/>
</dbReference>
<evidence type="ECO:0000256" key="1">
    <source>
        <dbReference type="ARBA" id="ARBA00004173"/>
    </source>
</evidence>
<dbReference type="SMART" id="SM00916">
    <property type="entry name" value="L51_S25_CI-B8"/>
    <property type="match status" value="1"/>
</dbReference>
<evidence type="ECO:0000256" key="4">
    <source>
        <dbReference type="ARBA" id="ARBA00023128"/>
    </source>
</evidence>
<evidence type="ECO:0000256" key="5">
    <source>
        <dbReference type="ARBA" id="ARBA00023274"/>
    </source>
</evidence>
<dbReference type="RefSeq" id="XP_014661560.1">
    <property type="nucleotide sequence ID" value="XM_014806074.1"/>
</dbReference>
<proteinExistence type="inferred from homology"/>
<organism evidence="8 9">
    <name type="scientific">Priapulus caudatus</name>
    <name type="common">Priapulid worm</name>
    <dbReference type="NCBI Taxonomy" id="37621"/>
    <lineage>
        <taxon>Eukaryota</taxon>
        <taxon>Metazoa</taxon>
        <taxon>Ecdysozoa</taxon>
        <taxon>Scalidophora</taxon>
        <taxon>Priapulida</taxon>
        <taxon>Priapulimorpha</taxon>
        <taxon>Priapulimorphida</taxon>
        <taxon>Priapulidae</taxon>
        <taxon>Priapulus</taxon>
    </lineage>
</organism>